<dbReference type="InterPro" id="IPR012003">
    <property type="entry name" value="ATP_PFK_prok-type"/>
</dbReference>
<dbReference type="InterPro" id="IPR035966">
    <property type="entry name" value="PKF_sf"/>
</dbReference>
<dbReference type="Gene3D" id="3.40.50.450">
    <property type="match status" value="1"/>
</dbReference>
<dbReference type="EMBL" id="CP014230">
    <property type="protein sequence ID" value="AMD94131.1"/>
    <property type="molecule type" value="Genomic_DNA"/>
</dbReference>
<feature type="binding site" evidence="10">
    <location>
        <begin position="76"/>
        <end position="77"/>
    </location>
    <ligand>
        <name>ATP</name>
        <dbReference type="ChEBI" id="CHEBI:30616"/>
    </ligand>
</feature>
<evidence type="ECO:0000313" key="13">
    <source>
        <dbReference type="Proteomes" id="UP000063964"/>
    </source>
</evidence>
<dbReference type="EC" id="2.7.1.11" evidence="10"/>
<feature type="binding site" evidence="10">
    <location>
        <position position="282"/>
    </location>
    <ligand>
        <name>substrate</name>
        <note>ligand shared between dimeric partners</note>
    </ligand>
</feature>
<evidence type="ECO:0000256" key="1">
    <source>
        <dbReference type="ARBA" id="ARBA00001946"/>
    </source>
</evidence>
<dbReference type="UniPathway" id="UPA00109">
    <property type="reaction ID" value="UER00182"/>
</dbReference>
<dbReference type="InterPro" id="IPR015912">
    <property type="entry name" value="Phosphofructokinase_CS"/>
</dbReference>
<organism evidence="12 13">
    <name type="scientific">Desulfomicrobium orale DSM 12838</name>
    <dbReference type="NCBI Taxonomy" id="888061"/>
    <lineage>
        <taxon>Bacteria</taxon>
        <taxon>Pseudomonadati</taxon>
        <taxon>Thermodesulfobacteriota</taxon>
        <taxon>Desulfovibrionia</taxon>
        <taxon>Desulfovibrionales</taxon>
        <taxon>Desulfomicrobiaceae</taxon>
        <taxon>Desulfomicrobium</taxon>
    </lineage>
</organism>
<feature type="binding site" description="in other chain" evidence="10">
    <location>
        <begin position="140"/>
        <end position="142"/>
    </location>
    <ligand>
        <name>substrate</name>
        <note>ligand shared between dimeric partners</note>
    </ligand>
</feature>
<keyword evidence="4 10" id="KW-0963">Cytoplasm</keyword>
<dbReference type="GO" id="GO:0046872">
    <property type="term" value="F:metal ion binding"/>
    <property type="evidence" value="ECO:0007669"/>
    <property type="project" value="UniProtKB-KW"/>
</dbReference>
<proteinExistence type="inferred from homology"/>
<dbReference type="FunFam" id="3.40.50.460:FF:000002">
    <property type="entry name" value="ATP-dependent 6-phosphofructokinase"/>
    <property type="match status" value="1"/>
</dbReference>
<dbReference type="InterPro" id="IPR022953">
    <property type="entry name" value="ATP_PFK"/>
</dbReference>
<dbReference type="NCBIfam" id="NF002872">
    <property type="entry name" value="PRK03202.1"/>
    <property type="match status" value="1"/>
</dbReference>
<dbReference type="SUPFAM" id="SSF53784">
    <property type="entry name" value="Phosphofructokinase"/>
    <property type="match status" value="1"/>
</dbReference>
<dbReference type="InterPro" id="IPR012829">
    <property type="entry name" value="Phosphofructokinase_III"/>
</dbReference>
<dbReference type="GO" id="GO:0042802">
    <property type="term" value="F:identical protein binding"/>
    <property type="evidence" value="ECO:0007669"/>
    <property type="project" value="TreeGrafter"/>
</dbReference>
<dbReference type="STRING" id="888061.AXF15_13030"/>
<dbReference type="GO" id="GO:0070095">
    <property type="term" value="F:fructose-6-phosphate binding"/>
    <property type="evidence" value="ECO:0007669"/>
    <property type="project" value="TreeGrafter"/>
</dbReference>
<feature type="site" description="Important for substrate specificity; cannot use PPi as phosphoryl donor" evidence="10">
    <location>
        <position position="119"/>
    </location>
</feature>
<keyword evidence="9 10" id="KW-0324">Glycolysis</keyword>
<dbReference type="AlphaFoldDB" id="A0A120KNH6"/>
<dbReference type="GO" id="GO:0048029">
    <property type="term" value="F:monosaccharide binding"/>
    <property type="evidence" value="ECO:0007669"/>
    <property type="project" value="TreeGrafter"/>
</dbReference>
<dbReference type="Gene3D" id="3.40.50.460">
    <property type="entry name" value="Phosphofructokinase domain"/>
    <property type="match status" value="1"/>
</dbReference>
<comment type="similarity">
    <text evidence="10">Belongs to the phosphofructokinase type A (PFKA) family. Mixed-substrate PFK group III subfamily.</text>
</comment>
<comment type="catalytic activity">
    <reaction evidence="10">
        <text>beta-D-fructose 6-phosphate + ATP = beta-D-fructose 1,6-bisphosphate + ADP + H(+)</text>
        <dbReference type="Rhea" id="RHEA:16109"/>
        <dbReference type="ChEBI" id="CHEBI:15378"/>
        <dbReference type="ChEBI" id="CHEBI:30616"/>
        <dbReference type="ChEBI" id="CHEBI:32966"/>
        <dbReference type="ChEBI" id="CHEBI:57634"/>
        <dbReference type="ChEBI" id="CHEBI:456216"/>
        <dbReference type="EC" id="2.7.1.11"/>
    </reaction>
</comment>
<dbReference type="GO" id="GO:0003872">
    <property type="term" value="F:6-phosphofructokinase activity"/>
    <property type="evidence" value="ECO:0007669"/>
    <property type="project" value="UniProtKB-UniRule"/>
</dbReference>
<dbReference type="PANTHER" id="PTHR13697:SF52">
    <property type="entry name" value="ATP-DEPENDENT 6-PHOSPHOFRUCTOKINASE 3"/>
    <property type="match status" value="1"/>
</dbReference>
<dbReference type="RefSeq" id="WP_066609016.1">
    <property type="nucleotide sequence ID" value="NZ_CP014230.1"/>
</dbReference>
<evidence type="ECO:0000256" key="3">
    <source>
        <dbReference type="ARBA" id="ARBA00004679"/>
    </source>
</evidence>
<feature type="domain" description="Phosphofructokinase" evidence="11">
    <location>
        <begin position="5"/>
        <end position="313"/>
    </location>
</feature>
<keyword evidence="10" id="KW-0547">Nucleotide-binding</keyword>
<evidence type="ECO:0000313" key="12">
    <source>
        <dbReference type="EMBL" id="AMD94131.1"/>
    </source>
</evidence>
<keyword evidence="6 10" id="KW-0479">Metal-binding</keyword>
<evidence type="ECO:0000256" key="7">
    <source>
        <dbReference type="ARBA" id="ARBA00022777"/>
    </source>
</evidence>
<feature type="binding site" evidence="10">
    <location>
        <position position="118"/>
    </location>
    <ligand>
        <name>Mg(2+)</name>
        <dbReference type="ChEBI" id="CHEBI:18420"/>
        <note>catalytic</note>
    </ligand>
</feature>
<gene>
    <name evidence="10" type="primary">pfkA</name>
    <name evidence="12" type="ORF">AXF15_13030</name>
</gene>
<sequence length="367" mass="39180">MGLKRLGILTGGGDCSGLNAVIRAVTRTAIIQYGAEVIGLENGFDGLIFGRTMELTTAATRDILTLGGTILGTTNKGNPFAYRDFDENGEMRVHDLSAQAMDTFRSLGLDCLFVVGGEGTLELAYKFQLMGMPVVGIPKTIDNDLMGTDYTFGFQTAVQVACDAMDRLHTTGRSHDRVMILEVMGRYAGWIALEAGLAGGAHIILIPEIPYRLDNVVTKIQHRIRGGSPFSIIMVAEGAREEGGERIVQGAADGRLQGVEQLGGVGFYLAQRIRERIPLEVRTTVLGHIQRGGSPTAFDRVLGTRLGAAAVDAAARGEFGVMVALETPDIVLRPLAELAGICRTVPVDHQLIRTAEATGVNLGRGAM</sequence>
<comment type="subcellular location">
    <subcellularLocation>
        <location evidence="2 10">Cytoplasm</location>
    </subcellularLocation>
</comment>
<comment type="caution">
    <text evidence="10">Lacks conserved residue(s) required for the propagation of feature annotation.</text>
</comment>
<protein>
    <recommendedName>
        <fullName evidence="10">ATP-dependent 6-phosphofructokinase</fullName>
        <shortName evidence="10">ATP-PFK</shortName>
        <shortName evidence="10">Phosphofructokinase</shortName>
        <ecNumber evidence="10">2.7.1.11</ecNumber>
    </recommendedName>
    <alternativeName>
        <fullName evidence="10">Phosphohexokinase</fullName>
    </alternativeName>
</protein>
<evidence type="ECO:0000256" key="2">
    <source>
        <dbReference type="ARBA" id="ARBA00004496"/>
    </source>
</evidence>
<feature type="binding site" evidence="10">
    <location>
        <begin position="117"/>
        <end position="120"/>
    </location>
    <ligand>
        <name>ATP</name>
        <dbReference type="ChEBI" id="CHEBI:30616"/>
    </ligand>
</feature>
<evidence type="ECO:0000256" key="10">
    <source>
        <dbReference type="HAMAP-Rule" id="MF_01976"/>
    </source>
</evidence>
<dbReference type="GO" id="GO:0030388">
    <property type="term" value="P:fructose 1,6-bisphosphate metabolic process"/>
    <property type="evidence" value="ECO:0007669"/>
    <property type="project" value="TreeGrafter"/>
</dbReference>
<comment type="function">
    <text evidence="10">Catalyzes the phosphorylation of D-fructose 6-phosphate to fructose 1,6-bisphosphate by ATP, the first committing step of glycolysis.</text>
</comment>
<evidence type="ECO:0000256" key="9">
    <source>
        <dbReference type="ARBA" id="ARBA00023152"/>
    </source>
</evidence>
<dbReference type="PIRSF" id="PIRSF000532">
    <property type="entry name" value="ATP_PFK_prok"/>
    <property type="match status" value="1"/>
</dbReference>
<dbReference type="PANTHER" id="PTHR13697">
    <property type="entry name" value="PHOSPHOFRUCTOKINASE"/>
    <property type="match status" value="1"/>
</dbReference>
<dbReference type="PRINTS" id="PR00476">
    <property type="entry name" value="PHFRCTKINASE"/>
</dbReference>
<name>A0A120KNH6_9BACT</name>
<feature type="active site" description="Proton acceptor" evidence="10">
    <location>
        <position position="142"/>
    </location>
</feature>
<dbReference type="GO" id="GO:0061621">
    <property type="term" value="P:canonical glycolysis"/>
    <property type="evidence" value="ECO:0007669"/>
    <property type="project" value="TreeGrafter"/>
</dbReference>
<evidence type="ECO:0000256" key="4">
    <source>
        <dbReference type="ARBA" id="ARBA00022490"/>
    </source>
</evidence>
<dbReference type="GO" id="GO:0006002">
    <property type="term" value="P:fructose 6-phosphate metabolic process"/>
    <property type="evidence" value="ECO:0007669"/>
    <property type="project" value="InterPro"/>
</dbReference>
<evidence type="ECO:0000256" key="5">
    <source>
        <dbReference type="ARBA" id="ARBA00022679"/>
    </source>
</evidence>
<dbReference type="GO" id="GO:0047334">
    <property type="term" value="F:diphosphate-fructose-6-phosphate 1-phosphotransferase activity"/>
    <property type="evidence" value="ECO:0007669"/>
    <property type="project" value="InterPro"/>
</dbReference>
<keyword evidence="10" id="KW-0067">ATP-binding</keyword>
<evidence type="ECO:0000259" key="11">
    <source>
        <dbReference type="Pfam" id="PF00365"/>
    </source>
</evidence>
<dbReference type="Proteomes" id="UP000063964">
    <property type="component" value="Chromosome"/>
</dbReference>
<feature type="binding site" description="in other chain" evidence="10">
    <location>
        <begin position="184"/>
        <end position="186"/>
    </location>
    <ligand>
        <name>substrate</name>
        <note>ligand shared between dimeric partners</note>
    </ligand>
</feature>
<keyword evidence="8 10" id="KW-0460">Magnesium</keyword>
<dbReference type="GO" id="GO:0005945">
    <property type="term" value="C:6-phosphofructokinase complex"/>
    <property type="evidence" value="ECO:0007669"/>
    <property type="project" value="TreeGrafter"/>
</dbReference>
<reference evidence="13" key="1">
    <citation type="submission" date="2016-02" db="EMBL/GenBank/DDBJ databases">
        <authorList>
            <person name="Holder M.E."/>
            <person name="Ajami N.J."/>
            <person name="Petrosino J.F."/>
        </authorList>
    </citation>
    <scope>NUCLEOTIDE SEQUENCE [LARGE SCALE GENOMIC DNA]</scope>
    <source>
        <strain evidence="13">DSM 12838</strain>
    </source>
</reference>
<feature type="binding site" evidence="10">
    <location>
        <position position="177"/>
    </location>
    <ligand>
        <name>substrate</name>
        <note>ligand shared between dimeric partners</note>
    </ligand>
</feature>
<comment type="cofactor">
    <cofactor evidence="1 10">
        <name>Mg(2+)</name>
        <dbReference type="ChEBI" id="CHEBI:18420"/>
    </cofactor>
</comment>
<keyword evidence="13" id="KW-1185">Reference proteome</keyword>
<comment type="pathway">
    <text evidence="3 10">Carbohydrate degradation; glycolysis; D-glyceraldehyde 3-phosphate and glycerone phosphate from D-glucose: step 3/4.</text>
</comment>
<dbReference type="GO" id="GO:0005524">
    <property type="term" value="F:ATP binding"/>
    <property type="evidence" value="ECO:0007669"/>
    <property type="project" value="UniProtKB-KW"/>
</dbReference>
<comment type="subunit">
    <text evidence="10">Homodimer or homotetramer.</text>
</comment>
<dbReference type="Pfam" id="PF00365">
    <property type="entry name" value="PFK"/>
    <property type="match status" value="1"/>
</dbReference>
<evidence type="ECO:0000256" key="6">
    <source>
        <dbReference type="ARBA" id="ARBA00022723"/>
    </source>
</evidence>
<keyword evidence="7 10" id="KW-0418">Kinase</keyword>
<dbReference type="InterPro" id="IPR000023">
    <property type="entry name" value="Phosphofructokinase_dom"/>
</dbReference>
<feature type="binding site" evidence="10">
    <location>
        <position position="13"/>
    </location>
    <ligand>
        <name>ATP</name>
        <dbReference type="ChEBI" id="CHEBI:30616"/>
    </ligand>
</feature>
<evidence type="ECO:0000256" key="8">
    <source>
        <dbReference type="ARBA" id="ARBA00022842"/>
    </source>
</evidence>
<dbReference type="HAMAP" id="MF_01976">
    <property type="entry name" value="Phosphofructokinase_III"/>
    <property type="match status" value="1"/>
</dbReference>
<dbReference type="OrthoDB" id="9802503at2"/>
<feature type="binding site" description="in other chain" evidence="10">
    <location>
        <position position="237"/>
    </location>
    <ligand>
        <name>substrate</name>
        <note>ligand shared between dimeric partners</note>
    </ligand>
</feature>
<keyword evidence="5 10" id="KW-0808">Transferase</keyword>
<dbReference type="KEGG" id="doa:AXF15_13030"/>
<dbReference type="PROSITE" id="PS00433">
    <property type="entry name" value="PHOSPHOFRUCTOKINASE"/>
    <property type="match status" value="1"/>
</dbReference>
<feature type="binding site" description="in other chain" evidence="10">
    <location>
        <begin position="288"/>
        <end position="291"/>
    </location>
    <ligand>
        <name>substrate</name>
        <note>ligand shared between dimeric partners</note>
    </ligand>
</feature>
<accession>A0A120KNH6</accession>
<dbReference type="GO" id="GO:0016208">
    <property type="term" value="F:AMP binding"/>
    <property type="evidence" value="ECO:0007669"/>
    <property type="project" value="TreeGrafter"/>
</dbReference>